<keyword evidence="1" id="KW-0812">Transmembrane</keyword>
<reference evidence="2" key="2">
    <citation type="submission" date="2023-05" db="EMBL/GenBank/DDBJ databases">
        <authorList>
            <person name="Fouks B."/>
        </authorList>
    </citation>
    <scope>NUCLEOTIDE SEQUENCE</scope>
    <source>
        <strain evidence="2">Stay&amp;Tobe</strain>
        <tissue evidence="2">Testes</tissue>
    </source>
</reference>
<protein>
    <submittedName>
        <fullName evidence="2">Uncharacterized protein</fullName>
    </submittedName>
</protein>
<name>A0AAD8E469_DIPPU</name>
<accession>A0AAD8E469</accession>
<comment type="caution">
    <text evidence="2">The sequence shown here is derived from an EMBL/GenBank/DDBJ whole genome shotgun (WGS) entry which is preliminary data.</text>
</comment>
<dbReference type="AlphaFoldDB" id="A0AAD8E469"/>
<proteinExistence type="predicted"/>
<feature type="non-terminal residue" evidence="2">
    <location>
        <position position="55"/>
    </location>
</feature>
<dbReference type="Proteomes" id="UP001233999">
    <property type="component" value="Unassembled WGS sequence"/>
</dbReference>
<feature type="non-terminal residue" evidence="2">
    <location>
        <position position="1"/>
    </location>
</feature>
<evidence type="ECO:0000256" key="1">
    <source>
        <dbReference type="SAM" id="Phobius"/>
    </source>
</evidence>
<keyword evidence="1" id="KW-0472">Membrane</keyword>
<dbReference type="EMBL" id="JASPKZ010009807">
    <property type="protein sequence ID" value="KAJ9576149.1"/>
    <property type="molecule type" value="Genomic_DNA"/>
</dbReference>
<sequence length="55" mass="6676">VLYFLADIYMYINFFFYDICFCCVAISHPMLIIICLKIEILPLYFHIYNVLLIFI</sequence>
<evidence type="ECO:0000313" key="2">
    <source>
        <dbReference type="EMBL" id="KAJ9576149.1"/>
    </source>
</evidence>
<keyword evidence="1" id="KW-1133">Transmembrane helix</keyword>
<feature type="transmembrane region" description="Helical" evidence="1">
    <location>
        <begin position="14"/>
        <end position="36"/>
    </location>
</feature>
<reference evidence="2" key="1">
    <citation type="journal article" date="2023" name="IScience">
        <title>Live-bearing cockroach genome reveals convergent evolutionary mechanisms linked to viviparity in insects and beyond.</title>
        <authorList>
            <person name="Fouks B."/>
            <person name="Harrison M.C."/>
            <person name="Mikhailova A.A."/>
            <person name="Marchal E."/>
            <person name="English S."/>
            <person name="Carruthers M."/>
            <person name="Jennings E.C."/>
            <person name="Chiamaka E.L."/>
            <person name="Frigard R.A."/>
            <person name="Pippel M."/>
            <person name="Attardo G.M."/>
            <person name="Benoit J.B."/>
            <person name="Bornberg-Bauer E."/>
            <person name="Tobe S.S."/>
        </authorList>
    </citation>
    <scope>NUCLEOTIDE SEQUENCE</scope>
    <source>
        <strain evidence="2">Stay&amp;Tobe</strain>
    </source>
</reference>
<evidence type="ECO:0000313" key="3">
    <source>
        <dbReference type="Proteomes" id="UP001233999"/>
    </source>
</evidence>
<gene>
    <name evidence="2" type="ORF">L9F63_006971</name>
</gene>
<keyword evidence="3" id="KW-1185">Reference proteome</keyword>
<organism evidence="2 3">
    <name type="scientific">Diploptera punctata</name>
    <name type="common">Pacific beetle cockroach</name>
    <dbReference type="NCBI Taxonomy" id="6984"/>
    <lineage>
        <taxon>Eukaryota</taxon>
        <taxon>Metazoa</taxon>
        <taxon>Ecdysozoa</taxon>
        <taxon>Arthropoda</taxon>
        <taxon>Hexapoda</taxon>
        <taxon>Insecta</taxon>
        <taxon>Pterygota</taxon>
        <taxon>Neoptera</taxon>
        <taxon>Polyneoptera</taxon>
        <taxon>Dictyoptera</taxon>
        <taxon>Blattodea</taxon>
        <taxon>Blaberoidea</taxon>
        <taxon>Blaberidae</taxon>
        <taxon>Diplopterinae</taxon>
        <taxon>Diploptera</taxon>
    </lineage>
</organism>